<sequence>MTITIKFEVSYSQLAVFASALSQPYNDWSDRHVAQGFAWRPGSVSFRTLSETGSHVVEIDLVDHTGGMHPDTVRAIEVPFDVPDDGAIEIGSIAETVPLALPAGSFLLRCEFRRSTGVGEERVRLTFAKKDAPRFAVIRADSELSPDELLLTTAEPAC</sequence>
<reference evidence="1 2" key="1">
    <citation type="submission" date="2020-04" db="EMBL/GenBank/DDBJ databases">
        <title>Paraburkholderia sp. RP-4-7 isolated from soil.</title>
        <authorList>
            <person name="Dahal R.H."/>
        </authorList>
    </citation>
    <scope>NUCLEOTIDE SEQUENCE [LARGE SCALE GENOMIC DNA]</scope>
    <source>
        <strain evidence="1 2">RP-4-7</strain>
    </source>
</reference>
<gene>
    <name evidence="1" type="ORF">HHL24_26165</name>
</gene>
<evidence type="ECO:0008006" key="3">
    <source>
        <dbReference type="Google" id="ProtNLM"/>
    </source>
</evidence>
<dbReference type="InterPro" id="IPR020354">
    <property type="entry name" value="Competence_nuclease_inhibitor"/>
</dbReference>
<dbReference type="EMBL" id="JABBGJ010000030">
    <property type="protein sequence ID" value="NMM01413.1"/>
    <property type="molecule type" value="Genomic_DNA"/>
</dbReference>
<dbReference type="Pfam" id="PF11033">
    <property type="entry name" value="ComJ"/>
    <property type="match status" value="1"/>
</dbReference>
<dbReference type="AlphaFoldDB" id="A0A848IJX6"/>
<protein>
    <recommendedName>
        <fullName evidence="3">Competence protein J (ComJ)</fullName>
    </recommendedName>
</protein>
<proteinExistence type="predicted"/>
<comment type="caution">
    <text evidence="1">The sequence shown here is derived from an EMBL/GenBank/DDBJ whole genome shotgun (WGS) entry which is preliminary data.</text>
</comment>
<name>A0A848IJX6_9BURK</name>
<keyword evidence="2" id="KW-1185">Reference proteome</keyword>
<dbReference type="RefSeq" id="WP_169488246.1">
    <property type="nucleotide sequence ID" value="NZ_JABBGJ010000030.1"/>
</dbReference>
<dbReference type="Gene3D" id="2.60.34.30">
    <property type="entry name" value="Competence, DNA-entry nuclease inhibitor, ComJ"/>
    <property type="match status" value="1"/>
</dbReference>
<organism evidence="1 2">
    <name type="scientific">Paraburkholderia polaris</name>
    <dbReference type="NCBI Taxonomy" id="2728848"/>
    <lineage>
        <taxon>Bacteria</taxon>
        <taxon>Pseudomonadati</taxon>
        <taxon>Pseudomonadota</taxon>
        <taxon>Betaproteobacteria</taxon>
        <taxon>Burkholderiales</taxon>
        <taxon>Burkholderiaceae</taxon>
        <taxon>Paraburkholderia</taxon>
    </lineage>
</organism>
<dbReference type="InterPro" id="IPR038691">
    <property type="entry name" value="ComJ_sf"/>
</dbReference>
<evidence type="ECO:0000313" key="1">
    <source>
        <dbReference type="EMBL" id="NMM01413.1"/>
    </source>
</evidence>
<accession>A0A848IJX6</accession>
<dbReference type="Proteomes" id="UP000544134">
    <property type="component" value="Unassembled WGS sequence"/>
</dbReference>
<evidence type="ECO:0000313" key="2">
    <source>
        <dbReference type="Proteomes" id="UP000544134"/>
    </source>
</evidence>